<sequence length="687" mass="78765">MTFYAPAVGSSASLPPSRSFTTLNDPYADDILAEYEERFCSYSDATIFVTTFNVNGKSPPEYFNDWLTFDTENLPDFIVVGLQEMDLALGTYVTDNTIRQDQWMFALRKNLPLVYQPVETIRLVGIFMALYRKDNSKIKISKPIHSSWVATGFLKFGNKGGVGISLELNNTTVCFVNSHLAAGGELSKRNQDFREISQMKFSNGRGLYDHDIVFWLGDLNYRLDTMLGYEEVVRKIESGNHLDLLQFDQLQKQQITKQAFHGFRETLGIPFRPTYKFDAGTSRWDTSEKRRIPAWCDRVLHWTKDKHIRVAQSEYTSVERVTFSDHKPVRATYRLATRIVDEKKKGKVYEEVLREGDRKANDMLPQIHVSATEFSFGIVKYRQASVKVLTIKNTGKTGTKFYFAPSHQAEGLPENWLTITPKSSYIATGEEIEITLQVNVGDEEARVISKPGASQANLTCILIIKLDQGRDYFVVVDATYQKSCFGCSFVHLRSLGHRLPKDEEDLLISTAPTDALQKGDKRVPIQIFWLCSAMRVNNLEKINFDEIFSESVFHEIRDILDEGRPNDLIKKEDVQWTSMVYSALLILFDSFKQPIIPKNTDLKQCVNDDSCLLTVSSFPPENLQVMDYLLDFFVDLTIFNPKFYDNIQVLADVLFQNNSTDGTFSRRKFILFCINFRRKKRGLDILP</sequence>
<reference evidence="2" key="1">
    <citation type="submission" date="2022-11" db="UniProtKB">
        <authorList>
            <consortium name="WormBaseParasite"/>
        </authorList>
    </citation>
    <scope>IDENTIFICATION</scope>
</reference>
<dbReference type="Proteomes" id="UP000887576">
    <property type="component" value="Unplaced"/>
</dbReference>
<dbReference type="WBParaSite" id="JU765_v2.g9302.t1">
    <property type="protein sequence ID" value="JU765_v2.g9302.t1"/>
    <property type="gene ID" value="JU765_v2.g9302"/>
</dbReference>
<evidence type="ECO:0000313" key="1">
    <source>
        <dbReference type="Proteomes" id="UP000887576"/>
    </source>
</evidence>
<evidence type="ECO:0000313" key="2">
    <source>
        <dbReference type="WBParaSite" id="JU765_v2.g9302.t1"/>
    </source>
</evidence>
<organism evidence="1 2">
    <name type="scientific">Panagrolaimus sp. JU765</name>
    <dbReference type="NCBI Taxonomy" id="591449"/>
    <lineage>
        <taxon>Eukaryota</taxon>
        <taxon>Metazoa</taxon>
        <taxon>Ecdysozoa</taxon>
        <taxon>Nematoda</taxon>
        <taxon>Chromadorea</taxon>
        <taxon>Rhabditida</taxon>
        <taxon>Tylenchina</taxon>
        <taxon>Panagrolaimomorpha</taxon>
        <taxon>Panagrolaimoidea</taxon>
        <taxon>Panagrolaimidae</taxon>
        <taxon>Panagrolaimus</taxon>
    </lineage>
</organism>
<proteinExistence type="predicted"/>
<accession>A0AC34RRQ0</accession>
<name>A0AC34RRQ0_9BILA</name>
<protein>
    <submittedName>
        <fullName evidence="2">Inositol polyphosphate-related phosphatase domain-containing protein</fullName>
    </submittedName>
</protein>